<dbReference type="Proteomes" id="UP000054097">
    <property type="component" value="Unassembled WGS sequence"/>
</dbReference>
<organism evidence="2 3">
    <name type="scientific">Serendipita vermifera MAFF 305830</name>
    <dbReference type="NCBI Taxonomy" id="933852"/>
    <lineage>
        <taxon>Eukaryota</taxon>
        <taxon>Fungi</taxon>
        <taxon>Dikarya</taxon>
        <taxon>Basidiomycota</taxon>
        <taxon>Agaricomycotina</taxon>
        <taxon>Agaricomycetes</taxon>
        <taxon>Sebacinales</taxon>
        <taxon>Serendipitaceae</taxon>
        <taxon>Serendipita</taxon>
    </lineage>
</organism>
<dbReference type="AlphaFoldDB" id="A0A0C3BMZ6"/>
<gene>
    <name evidence="2" type="ORF">M408DRAFT_187044</name>
</gene>
<name>A0A0C3BMZ6_SERVB</name>
<accession>A0A0C3BMZ6</accession>
<dbReference type="HOGENOM" id="CLU_594690_0_0_1"/>
<evidence type="ECO:0000256" key="1">
    <source>
        <dbReference type="SAM" id="MobiDB-lite"/>
    </source>
</evidence>
<feature type="region of interest" description="Disordered" evidence="1">
    <location>
        <begin position="1"/>
        <end position="23"/>
    </location>
</feature>
<feature type="compositionally biased region" description="Basic residues" evidence="1">
    <location>
        <begin position="1"/>
        <end position="18"/>
    </location>
</feature>
<proteinExistence type="predicted"/>
<feature type="region of interest" description="Disordered" evidence="1">
    <location>
        <begin position="286"/>
        <end position="331"/>
    </location>
</feature>
<evidence type="ECO:0000313" key="2">
    <source>
        <dbReference type="EMBL" id="KIM32816.1"/>
    </source>
</evidence>
<dbReference type="STRING" id="933852.A0A0C3BMZ6"/>
<dbReference type="EMBL" id="KN824279">
    <property type="protein sequence ID" value="KIM32816.1"/>
    <property type="molecule type" value="Genomic_DNA"/>
</dbReference>
<feature type="region of interest" description="Disordered" evidence="1">
    <location>
        <begin position="145"/>
        <end position="175"/>
    </location>
</feature>
<reference evidence="2 3" key="1">
    <citation type="submission" date="2014-04" db="EMBL/GenBank/DDBJ databases">
        <authorList>
            <consortium name="DOE Joint Genome Institute"/>
            <person name="Kuo A."/>
            <person name="Zuccaro A."/>
            <person name="Kohler A."/>
            <person name="Nagy L.G."/>
            <person name="Floudas D."/>
            <person name="Copeland A."/>
            <person name="Barry K.W."/>
            <person name="Cichocki N."/>
            <person name="Veneault-Fourrey C."/>
            <person name="LaButti K."/>
            <person name="Lindquist E.A."/>
            <person name="Lipzen A."/>
            <person name="Lundell T."/>
            <person name="Morin E."/>
            <person name="Murat C."/>
            <person name="Sun H."/>
            <person name="Tunlid A."/>
            <person name="Henrissat B."/>
            <person name="Grigoriev I.V."/>
            <person name="Hibbett D.S."/>
            <person name="Martin F."/>
            <person name="Nordberg H.P."/>
            <person name="Cantor M.N."/>
            <person name="Hua S.X."/>
        </authorList>
    </citation>
    <scope>NUCLEOTIDE SEQUENCE [LARGE SCALE GENOMIC DNA]</scope>
    <source>
        <strain evidence="2 3">MAFF 305830</strain>
    </source>
</reference>
<reference evidence="3" key="2">
    <citation type="submission" date="2015-01" db="EMBL/GenBank/DDBJ databases">
        <title>Evolutionary Origins and Diversification of the Mycorrhizal Mutualists.</title>
        <authorList>
            <consortium name="DOE Joint Genome Institute"/>
            <consortium name="Mycorrhizal Genomics Consortium"/>
            <person name="Kohler A."/>
            <person name="Kuo A."/>
            <person name="Nagy L.G."/>
            <person name="Floudas D."/>
            <person name="Copeland A."/>
            <person name="Barry K.W."/>
            <person name="Cichocki N."/>
            <person name="Veneault-Fourrey C."/>
            <person name="LaButti K."/>
            <person name="Lindquist E.A."/>
            <person name="Lipzen A."/>
            <person name="Lundell T."/>
            <person name="Morin E."/>
            <person name="Murat C."/>
            <person name="Riley R."/>
            <person name="Ohm R."/>
            <person name="Sun H."/>
            <person name="Tunlid A."/>
            <person name="Henrissat B."/>
            <person name="Grigoriev I.V."/>
            <person name="Hibbett D.S."/>
            <person name="Martin F."/>
        </authorList>
    </citation>
    <scope>NUCLEOTIDE SEQUENCE [LARGE SCALE GENOMIC DNA]</scope>
    <source>
        <strain evidence="3">MAFF 305830</strain>
    </source>
</reference>
<sequence>MVKISRRARQNRPKRKPRQQPARWGRWWKKGTKFTVEYIEYAVTLKKGGKLVWLYKTKWFLYARSQNTLETAWSFAECEFPIVEWFWKSVGVSLSEGHEPPIGPIGRRYYSTQAYRGKYTYSSKMTLFQLVIDEEAAETLRLALKDDEDEGTDEDGEMETISGQEESPEPNFDHEGSLEIHHQEAPHTDEVGCAMDEATTDSEDEVEALMLTGEDSYLILRRNPITHLDAFDHCTVKAPEDDPITALPLETYLTLQSPVPSQKPAQVLYDNWQGVFDGMPGASGVFRKAAPRDTIKKRKRPSNLSKTPRAARQASSSRPSGKKYSALRPRDGCTSSVAIDRDFESMLNISLCDKETSVVQWQTSSSRGTTGRRIAFITEPYTKPVRENILNHLHQLPPGMAYYGELADLTPAPEQANPLNPDDENDEASAMFEQFVDPANMYTLKNFPCNPDNNPMGSIF</sequence>
<feature type="compositionally biased region" description="Acidic residues" evidence="1">
    <location>
        <begin position="146"/>
        <end position="158"/>
    </location>
</feature>
<protein>
    <submittedName>
        <fullName evidence="2">Uncharacterized protein</fullName>
    </submittedName>
</protein>
<keyword evidence="3" id="KW-1185">Reference proteome</keyword>
<evidence type="ECO:0000313" key="3">
    <source>
        <dbReference type="Proteomes" id="UP000054097"/>
    </source>
</evidence>